<protein>
    <submittedName>
        <fullName evidence="1">Uncharacterized protein</fullName>
    </submittedName>
</protein>
<organism evidence="1 2">
    <name type="scientific">Nocardia mangyaensis</name>
    <dbReference type="NCBI Taxonomy" id="2213200"/>
    <lineage>
        <taxon>Bacteria</taxon>
        <taxon>Bacillati</taxon>
        <taxon>Actinomycetota</taxon>
        <taxon>Actinomycetes</taxon>
        <taxon>Mycobacteriales</taxon>
        <taxon>Nocardiaceae</taxon>
        <taxon>Nocardia</taxon>
    </lineage>
</organism>
<reference evidence="1" key="1">
    <citation type="submission" date="2016-11" db="EMBL/GenBank/DDBJ databases">
        <authorList>
            <person name="Jaros S."/>
            <person name="Januszkiewicz K."/>
            <person name="Wedrychowicz H."/>
        </authorList>
    </citation>
    <scope>NUCLEOTIDE SEQUENCE [LARGE SCALE GENOMIC DNA]</scope>
    <source>
        <strain evidence="1">Y48</strain>
    </source>
</reference>
<gene>
    <name evidence="1" type="ORF">BOX37_23770</name>
</gene>
<accession>A0A1J0VWP4</accession>
<dbReference type="EMBL" id="CP018082">
    <property type="protein sequence ID" value="APE36446.1"/>
    <property type="molecule type" value="Genomic_DNA"/>
</dbReference>
<keyword evidence="2" id="KW-1185">Reference proteome</keyword>
<sequence length="81" mass="8782">MKEHIGDVGRISLATGGAVWVIAYEDKFDEAREAEFRLIQRRAMEASAEEIHGFAWGCNDDDGSPAMIELGNVGPTASNVT</sequence>
<dbReference type="KEGG" id="nsl:BOX37_23770"/>
<dbReference type="Proteomes" id="UP000183810">
    <property type="component" value="Chromosome"/>
</dbReference>
<evidence type="ECO:0000313" key="2">
    <source>
        <dbReference type="Proteomes" id="UP000183810"/>
    </source>
</evidence>
<name>A0A1J0VWP4_9NOCA</name>
<dbReference type="AlphaFoldDB" id="A0A1J0VWP4"/>
<proteinExistence type="predicted"/>
<evidence type="ECO:0000313" key="1">
    <source>
        <dbReference type="EMBL" id="APE36446.1"/>
    </source>
</evidence>